<evidence type="ECO:0000256" key="1">
    <source>
        <dbReference type="ARBA" id="ARBA00004196"/>
    </source>
</evidence>
<proteinExistence type="inferred from homology"/>
<dbReference type="Proteomes" id="UP000000379">
    <property type="component" value="Chromosome"/>
</dbReference>
<dbReference type="Pfam" id="PF00497">
    <property type="entry name" value="SBP_bac_3"/>
    <property type="match status" value="1"/>
</dbReference>
<organism evidence="8 9">
    <name type="scientific">Truepera radiovictrix (strain DSM 17093 / CIP 108686 / LMG 22925 / RQ-24)</name>
    <dbReference type="NCBI Taxonomy" id="649638"/>
    <lineage>
        <taxon>Bacteria</taxon>
        <taxon>Thermotogati</taxon>
        <taxon>Deinococcota</taxon>
        <taxon>Deinococci</taxon>
        <taxon>Trueperales</taxon>
        <taxon>Trueperaceae</taxon>
        <taxon>Truepera</taxon>
    </lineage>
</organism>
<accession>D7CT81</accession>
<feature type="domain" description="Solute-binding protein family 3/N-terminal" evidence="6">
    <location>
        <begin position="41"/>
        <end position="262"/>
    </location>
</feature>
<dbReference type="HOGENOM" id="CLU_019602_18_2_0"/>
<evidence type="ECO:0000256" key="2">
    <source>
        <dbReference type="ARBA" id="ARBA00010333"/>
    </source>
</evidence>
<feature type="domain" description="Ionotropic glutamate receptor C-terminal" evidence="7">
    <location>
        <begin position="41"/>
        <end position="261"/>
    </location>
</feature>
<feature type="chain" id="PRO_5003094261" evidence="5">
    <location>
        <begin position="26"/>
        <end position="263"/>
    </location>
</feature>
<dbReference type="GO" id="GO:0030313">
    <property type="term" value="C:cell envelope"/>
    <property type="evidence" value="ECO:0007669"/>
    <property type="project" value="UniProtKB-SubCell"/>
</dbReference>
<dbReference type="GO" id="GO:0016020">
    <property type="term" value="C:membrane"/>
    <property type="evidence" value="ECO:0007669"/>
    <property type="project" value="InterPro"/>
</dbReference>
<comment type="subcellular location">
    <subcellularLocation>
        <location evidence="1">Cell envelope</location>
    </subcellularLocation>
</comment>
<feature type="signal peptide" evidence="5">
    <location>
        <begin position="1"/>
        <end position="25"/>
    </location>
</feature>
<dbReference type="eggNOG" id="COG0834">
    <property type="taxonomic scope" value="Bacteria"/>
</dbReference>
<gene>
    <name evidence="8" type="ordered locus">Trad_2435</name>
</gene>
<name>D7CT81_TRURR</name>
<dbReference type="SMART" id="SM00062">
    <property type="entry name" value="PBPb"/>
    <property type="match status" value="1"/>
</dbReference>
<comment type="similarity">
    <text evidence="2 4">Belongs to the bacterial solute-binding protein 3 family.</text>
</comment>
<dbReference type="InterPro" id="IPR018313">
    <property type="entry name" value="SBP_3_CS"/>
</dbReference>
<dbReference type="Gene3D" id="3.40.190.10">
    <property type="entry name" value="Periplasmic binding protein-like II"/>
    <property type="match status" value="2"/>
</dbReference>
<dbReference type="STRING" id="649638.Trad_2435"/>
<sequence>MMRLTPLRSAALPLALLGLASLALAQEGAQDTAVPDLGGRTLLIGSDTTYPPFETVNQEGEIVGFDVDVMNAICERINCVAQFQTTAWDGIFAALANGEFDMVASGVSITPEREQIVDFTIPYYEVSQAIAVRVGDEDLTIADFEEGNLVLGAQTGTTNAMTAERLAGRERTRLYDTFATAIQALLTGDVDGVVIDDVTADAFAAQYAGQLVVSIREVASGDQLGFVVPQGDPLVDALNAGIEMIQADGTLDALVQKWLVAEE</sequence>
<dbReference type="PANTHER" id="PTHR35936">
    <property type="entry name" value="MEMBRANE-BOUND LYTIC MUREIN TRANSGLYCOSYLASE F"/>
    <property type="match status" value="1"/>
</dbReference>
<evidence type="ECO:0000256" key="4">
    <source>
        <dbReference type="RuleBase" id="RU003744"/>
    </source>
</evidence>
<evidence type="ECO:0000313" key="8">
    <source>
        <dbReference type="EMBL" id="ADI15544.1"/>
    </source>
</evidence>
<dbReference type="PANTHER" id="PTHR35936:SF19">
    <property type="entry name" value="AMINO-ACID-BINDING PROTEIN YXEM-RELATED"/>
    <property type="match status" value="1"/>
</dbReference>
<evidence type="ECO:0000256" key="3">
    <source>
        <dbReference type="ARBA" id="ARBA00022729"/>
    </source>
</evidence>
<dbReference type="EMBL" id="CP002049">
    <property type="protein sequence ID" value="ADI15544.1"/>
    <property type="molecule type" value="Genomic_DNA"/>
</dbReference>
<dbReference type="AlphaFoldDB" id="D7CT81"/>
<evidence type="ECO:0000256" key="5">
    <source>
        <dbReference type="SAM" id="SignalP"/>
    </source>
</evidence>
<dbReference type="PROSITE" id="PS01039">
    <property type="entry name" value="SBP_BACTERIAL_3"/>
    <property type="match status" value="1"/>
</dbReference>
<dbReference type="InterPro" id="IPR001320">
    <property type="entry name" value="Iontro_rcpt_C"/>
</dbReference>
<dbReference type="InterPro" id="IPR001638">
    <property type="entry name" value="Solute-binding_3/MltF_N"/>
</dbReference>
<dbReference type="SMART" id="SM00079">
    <property type="entry name" value="PBPe"/>
    <property type="match status" value="1"/>
</dbReference>
<keyword evidence="9" id="KW-1185">Reference proteome</keyword>
<dbReference type="GO" id="GO:0015276">
    <property type="term" value="F:ligand-gated monoatomic ion channel activity"/>
    <property type="evidence" value="ECO:0007669"/>
    <property type="project" value="InterPro"/>
</dbReference>
<dbReference type="SUPFAM" id="SSF53850">
    <property type="entry name" value="Periplasmic binding protein-like II"/>
    <property type="match status" value="1"/>
</dbReference>
<reference evidence="8 9" key="2">
    <citation type="journal article" date="2011" name="Stand. Genomic Sci.">
        <title>Complete genome sequence of Truepera radiovictrix type strain (RQ-24).</title>
        <authorList>
            <person name="Ivanova N."/>
            <person name="Rohde C."/>
            <person name="Munk C."/>
            <person name="Nolan M."/>
            <person name="Lucas S."/>
            <person name="Del Rio T.G."/>
            <person name="Tice H."/>
            <person name="Deshpande S."/>
            <person name="Cheng J.F."/>
            <person name="Tapia R."/>
            <person name="Han C."/>
            <person name="Goodwin L."/>
            <person name="Pitluck S."/>
            <person name="Liolios K."/>
            <person name="Mavromatis K."/>
            <person name="Mikhailova N."/>
            <person name="Pati A."/>
            <person name="Chen A."/>
            <person name="Palaniappan K."/>
            <person name="Land M."/>
            <person name="Hauser L."/>
            <person name="Chang Y.J."/>
            <person name="Jeffries C.D."/>
            <person name="Brambilla E."/>
            <person name="Rohde M."/>
            <person name="Goker M."/>
            <person name="Tindall B.J."/>
            <person name="Woyke T."/>
            <person name="Bristow J."/>
            <person name="Eisen J.A."/>
            <person name="Markowitz V."/>
            <person name="Hugenholtz P."/>
            <person name="Kyrpides N.C."/>
            <person name="Klenk H.P."/>
            <person name="Lapidus A."/>
        </authorList>
    </citation>
    <scope>NUCLEOTIDE SEQUENCE [LARGE SCALE GENOMIC DNA]</scope>
    <source>
        <strain evidence="9">DSM 17093 / CIP 108686 / LMG 22925 / RQ-24</strain>
    </source>
</reference>
<keyword evidence="3 5" id="KW-0732">Signal</keyword>
<evidence type="ECO:0000313" key="9">
    <source>
        <dbReference type="Proteomes" id="UP000000379"/>
    </source>
</evidence>
<evidence type="ECO:0000259" key="7">
    <source>
        <dbReference type="SMART" id="SM00079"/>
    </source>
</evidence>
<dbReference type="RefSeq" id="WP_013178906.1">
    <property type="nucleotide sequence ID" value="NC_014221.1"/>
</dbReference>
<protein>
    <submittedName>
        <fullName evidence="8">Extracellular solute-binding protein family 3</fullName>
    </submittedName>
</protein>
<dbReference type="KEGG" id="tra:Trad_2435"/>
<evidence type="ECO:0000259" key="6">
    <source>
        <dbReference type="SMART" id="SM00062"/>
    </source>
</evidence>
<reference evidence="9" key="1">
    <citation type="submission" date="2010-05" db="EMBL/GenBank/DDBJ databases">
        <title>The complete genome of Truepera radiovictris DSM 17093.</title>
        <authorList>
            <consortium name="US DOE Joint Genome Institute (JGI-PGF)"/>
            <person name="Lucas S."/>
            <person name="Copeland A."/>
            <person name="Lapidus A."/>
            <person name="Glavina del Rio T."/>
            <person name="Dalin E."/>
            <person name="Tice H."/>
            <person name="Bruce D."/>
            <person name="Goodwin L."/>
            <person name="Pitluck S."/>
            <person name="Kyrpides N."/>
            <person name="Mavromatis K."/>
            <person name="Ovchinnikova G."/>
            <person name="Munk A.C."/>
            <person name="Detter J.C."/>
            <person name="Han C."/>
            <person name="Tapia R."/>
            <person name="Land M."/>
            <person name="Hauser L."/>
            <person name="Markowitz V."/>
            <person name="Cheng J.-F."/>
            <person name="Hugenholtz P."/>
            <person name="Woyke T."/>
            <person name="Wu D."/>
            <person name="Tindall B."/>
            <person name="Pomrenke H.G."/>
            <person name="Brambilla E."/>
            <person name="Klenk H.-P."/>
            <person name="Eisen J.A."/>
        </authorList>
    </citation>
    <scope>NUCLEOTIDE SEQUENCE [LARGE SCALE GENOMIC DNA]</scope>
    <source>
        <strain evidence="9">DSM 17093 / CIP 108686 / LMG 22925 / RQ-24</strain>
    </source>
</reference>